<reference evidence="4 5" key="2">
    <citation type="submission" date="2018-11" db="EMBL/GenBank/DDBJ databases">
        <authorList>
            <consortium name="Pathogen Informatics"/>
        </authorList>
    </citation>
    <scope>NUCLEOTIDE SEQUENCE [LARGE SCALE GENOMIC DNA]</scope>
    <source>
        <strain evidence="4 5">Costa Rica</strain>
    </source>
</reference>
<evidence type="ECO:0000256" key="2">
    <source>
        <dbReference type="ARBA" id="ARBA00022840"/>
    </source>
</evidence>
<feature type="compositionally biased region" description="Acidic residues" evidence="3">
    <location>
        <begin position="1401"/>
        <end position="1419"/>
    </location>
</feature>
<feature type="region of interest" description="Disordered" evidence="3">
    <location>
        <begin position="1367"/>
        <end position="1553"/>
    </location>
</feature>
<feature type="region of interest" description="Disordered" evidence="3">
    <location>
        <begin position="1259"/>
        <end position="1346"/>
    </location>
</feature>
<feature type="compositionally biased region" description="Basic and acidic residues" evidence="3">
    <location>
        <begin position="1327"/>
        <end position="1337"/>
    </location>
</feature>
<keyword evidence="1" id="KW-0547">Nucleotide-binding</keyword>
<name>A0A158PHD3_ANGCS</name>
<dbReference type="PANTHER" id="PTHR48103">
    <property type="entry name" value="MIDASIN-RELATED"/>
    <property type="match status" value="1"/>
</dbReference>
<dbReference type="GO" id="GO:0030687">
    <property type="term" value="C:preribosome, large subunit precursor"/>
    <property type="evidence" value="ECO:0007669"/>
    <property type="project" value="TreeGrafter"/>
</dbReference>
<feature type="compositionally biased region" description="Basic and acidic residues" evidence="3">
    <location>
        <begin position="1293"/>
        <end position="1306"/>
    </location>
</feature>
<dbReference type="EMBL" id="UYYA01003933">
    <property type="protein sequence ID" value="VDM57865.1"/>
    <property type="molecule type" value="Genomic_DNA"/>
</dbReference>
<accession>A0A158PHD3</accession>
<organism evidence="6">
    <name type="scientific">Angiostrongylus costaricensis</name>
    <name type="common">Nematode worm</name>
    <dbReference type="NCBI Taxonomy" id="334426"/>
    <lineage>
        <taxon>Eukaryota</taxon>
        <taxon>Metazoa</taxon>
        <taxon>Ecdysozoa</taxon>
        <taxon>Nematoda</taxon>
        <taxon>Chromadorea</taxon>
        <taxon>Rhabditida</taxon>
        <taxon>Rhabditina</taxon>
        <taxon>Rhabditomorpha</taxon>
        <taxon>Strongyloidea</taxon>
        <taxon>Metastrongylidae</taxon>
        <taxon>Angiostrongylus</taxon>
    </lineage>
</organism>
<dbReference type="Proteomes" id="UP000267027">
    <property type="component" value="Unassembled WGS sequence"/>
</dbReference>
<protein>
    <submittedName>
        <fullName evidence="6">VWFA domain-containing protein</fullName>
    </submittedName>
</protein>
<dbReference type="InterPro" id="IPR036465">
    <property type="entry name" value="vWFA_dom_sf"/>
</dbReference>
<dbReference type="WBParaSite" id="ACOC_0000627901-mRNA-1">
    <property type="protein sequence ID" value="ACOC_0000627901-mRNA-1"/>
    <property type="gene ID" value="ACOC_0000627901"/>
</dbReference>
<feature type="compositionally biased region" description="Acidic residues" evidence="3">
    <location>
        <begin position="1367"/>
        <end position="1386"/>
    </location>
</feature>
<dbReference type="GO" id="GO:0000027">
    <property type="term" value="P:ribosomal large subunit assembly"/>
    <property type="evidence" value="ECO:0007669"/>
    <property type="project" value="TreeGrafter"/>
</dbReference>
<feature type="compositionally biased region" description="Basic and acidic residues" evidence="3">
    <location>
        <begin position="1483"/>
        <end position="1542"/>
    </location>
</feature>
<sequence>MFNRHLAFAELSWYNDRSRRFAQVVAILNSNYFDDQKVFTLKFTDAFSTVFLSFWDAIAFDPTLSALSVSNVSQSQLKALAIQLWRLAPNSQRLSKLISNELESVSNGLPGWSTVVVCHTSKYGWERRLETALEIMHNALPPPDTLDPVIFEEERARYQLDIFNAVDQPLQVLARWRGTIARQPADCDSLSFHPVIAALRQIREELQKTLSKTREKPMAYRQKASLYFSMCSEMRSFCEMTEAIVPTIRILDTDDLWRNFDSSKLQVILAQLRSFAVSANNFRKMITSKFGSFVDVSVTFLQGVDVFLCAVHEVCDIIETAERRAELHVSFNFPVEFELEPSLEGIENTELLTWCCCDVSPMPLRLKAAIIRRRIASSVNPQFDLEWVRHQWQRWYERNIAKSVEKDYIYLTKTEEEKDKLDREQEREILSESELASLLVEEREISNSDVDSNYSIALLWLRRILCGVRCFQGELSSFTFDSDLSLMYQIITRVYHNPDGVIDVYRTASLAQFLRASEIMNVLQKRTRVIREKWPEQMSLKLILEAIDNFLNARLSATHVKMTKLVENVIEQCEEWNKVADRANSLQNELVPLRELMVEWRKMEVRSWRDLLNRVVEDGRLQAQLVAFPLFDAMFKVKELDDQRALIAMATEWITNATLLDYVTRIRSVHCLAQWANHLHHPSMALHLHSIAAHFEQYLLAVDLKIRDAREPAEQSLRDYVKIVKYNDLSLWNIKVSSQKARTHLYKIVRKFREALSVQTSSIFDTLVPMSCANIPVAPCLAEVKVGGRVHKARQLAEDICVAVTKLCETTGIVQLTEQAKSCDVAVRTQINYHGEDSEKEKQQGYARNSRQRSVAMVIKELQALGLNARKAAVLNREVLTRSSLTEVASHRAEELSVRKCAGGRNACIRKSLLSNNQLGVATRRHLEGVVDYGMSWIMKCHKTLVDWEKFCNLFTLKTHALERIQSNAEVGWFVNHEQMSLSWNFLHLRTTKLLRLIEMMRRRIAHVPDTDVDEQEVKEYEHPLSRLHAQSPELERLQKNVNEAYSLSQHMDKIASTLFKEFEKDVYDKESIIQQLEYLSTDCTMLDAFLDELQCWFEFECTQAKLVQKEIVAKLEVEIIETKTISISLDGVLLFVQSLYKSLVENVSFNEMRIMDRLDFILEVIATAGVSKGYINPIPKIEKQEGNLTDASGEGGGFGEGEVSDNARDVTDEMEESGQIEGLQEDECEPGNGDAGQNKDPIEMDEDFADDMRDIDRGEATDMSDEGGEEAPQCEDMLGEVDEADDQQLDPKLWDDEKKDKDPREYVAGNTAADNKTDELTANEHGAVETDEKPPEGEDEKDCCEQQMDAEDVNGQEYDQVQELEMMQDDPSTEFGDEEIQDAQEDIMSADKTENNSTDSEMENDDENNAGEVDDSEEVSQITEEANTMNSELDGRETEHNTTELETMQQGTGGEQKNLEASDKTGDTNEDSGECQNDEEEGNSKNDDRGEKGKSVKSGHDNEGKDEEGKEKTSEKENATEKKRELAHAAEDVEDKAKGEGELDDSGNQMQDCSSAEIQMIGPGSLEEAMESAKDYATNRSKSNIEPLCTGEENNNAPLENDDNAEKVYQASIYLASEQMFNLVEDFTKELTVSSTGVEKATGDTRCDDSNDLSEAKNEWAQMSRTVEILAAELAENLRLILEPQRVSKMQGDYRTGKRLNMRRLIPYIASDYRKDRIWMRRTKKAQREYQIVFGPNFQVLIAVDDSASMNENGIHQVTCESVCIIEDALRRCDAGAVSVCSFGSDVKIINAFSDHMMYGPEFLQKLTFNQSSTDLVLLLNSSRQILCDVRTQTSEQLLIIISDGRGALAQGADKGVVVLFVILDSGPKSIYDLSVATFQRENVILRPYLETFPFPFYVVVKAITQLPSVLAESIRQWFEMTVQNISV</sequence>
<evidence type="ECO:0000313" key="6">
    <source>
        <dbReference type="WBParaSite" id="ACOC_0000627901-mRNA-1"/>
    </source>
</evidence>
<feature type="compositionally biased region" description="Acidic residues" evidence="3">
    <location>
        <begin position="1263"/>
        <end position="1289"/>
    </location>
</feature>
<dbReference type="PANTHER" id="PTHR48103:SF2">
    <property type="entry name" value="MIDASIN"/>
    <property type="match status" value="1"/>
</dbReference>
<dbReference type="GO" id="GO:0005524">
    <property type="term" value="F:ATP binding"/>
    <property type="evidence" value="ECO:0007669"/>
    <property type="project" value="UniProtKB-KW"/>
</dbReference>
<gene>
    <name evidence="4" type="ORF">ACOC_LOCUS6280</name>
</gene>
<evidence type="ECO:0000256" key="1">
    <source>
        <dbReference type="ARBA" id="ARBA00022741"/>
    </source>
</evidence>
<dbReference type="STRING" id="334426.A0A158PHD3"/>
<dbReference type="OMA" id="AMATEWI"/>
<evidence type="ECO:0000313" key="5">
    <source>
        <dbReference type="Proteomes" id="UP000267027"/>
    </source>
</evidence>
<feature type="compositionally biased region" description="Basic and acidic residues" evidence="3">
    <location>
        <begin position="1434"/>
        <end position="1444"/>
    </location>
</feature>
<dbReference type="GO" id="GO:0005634">
    <property type="term" value="C:nucleus"/>
    <property type="evidence" value="ECO:0007669"/>
    <property type="project" value="TreeGrafter"/>
</dbReference>
<feature type="compositionally biased region" description="Acidic residues" evidence="3">
    <location>
        <begin position="1213"/>
        <end position="1230"/>
    </location>
</feature>
<feature type="region of interest" description="Disordered" evidence="3">
    <location>
        <begin position="1585"/>
        <end position="1604"/>
    </location>
</feature>
<feature type="compositionally biased region" description="Acidic residues" evidence="3">
    <location>
        <begin position="1469"/>
        <end position="1482"/>
    </location>
</feature>
<dbReference type="OrthoDB" id="422220at2759"/>
<feature type="compositionally biased region" description="Polar residues" evidence="3">
    <location>
        <begin position="1420"/>
        <end position="1432"/>
    </location>
</feature>
<evidence type="ECO:0000256" key="3">
    <source>
        <dbReference type="SAM" id="MobiDB-lite"/>
    </source>
</evidence>
<feature type="compositionally biased region" description="Basic and acidic residues" evidence="3">
    <location>
        <begin position="1458"/>
        <end position="1468"/>
    </location>
</feature>
<evidence type="ECO:0000313" key="4">
    <source>
        <dbReference type="EMBL" id="VDM57865.1"/>
    </source>
</evidence>
<dbReference type="SUPFAM" id="SSF53300">
    <property type="entry name" value="vWA-like"/>
    <property type="match status" value="1"/>
</dbReference>
<keyword evidence="5" id="KW-1185">Reference proteome</keyword>
<dbReference type="GO" id="GO:0000055">
    <property type="term" value="P:ribosomal large subunit export from nucleus"/>
    <property type="evidence" value="ECO:0007669"/>
    <property type="project" value="TreeGrafter"/>
</dbReference>
<keyword evidence="2" id="KW-0067">ATP-binding</keyword>
<feature type="region of interest" description="Disordered" evidence="3">
    <location>
        <begin position="1186"/>
        <end position="1244"/>
    </location>
</feature>
<proteinExistence type="predicted"/>
<reference evidence="6" key="1">
    <citation type="submission" date="2016-04" db="UniProtKB">
        <authorList>
            <consortium name="WormBaseParasite"/>
        </authorList>
    </citation>
    <scope>IDENTIFICATION</scope>
</reference>